<dbReference type="PATRIC" id="fig|1280951.3.peg.1926"/>
<dbReference type="InterPro" id="IPR012338">
    <property type="entry name" value="Beta-lactam/transpept-like"/>
</dbReference>
<gene>
    <name evidence="15" type="ORF">HHI_09547</name>
</gene>
<proteinExistence type="inferred from homology"/>
<dbReference type="GO" id="GO:0008658">
    <property type="term" value="F:penicillin binding"/>
    <property type="evidence" value="ECO:0007669"/>
    <property type="project" value="InterPro"/>
</dbReference>
<reference evidence="15 16" key="1">
    <citation type="submission" date="2013-04" db="EMBL/GenBank/DDBJ databases">
        <title>Hyphomonas hirschiana VP5 Genome Sequencing.</title>
        <authorList>
            <person name="Lai Q."/>
            <person name="Shao Z."/>
        </authorList>
    </citation>
    <scope>NUCLEOTIDE SEQUENCE [LARGE SCALE GENOMIC DNA]</scope>
    <source>
        <strain evidence="15 16">VP5</strain>
    </source>
</reference>
<dbReference type="GO" id="GO:0008955">
    <property type="term" value="F:peptidoglycan glycosyltransferase activity"/>
    <property type="evidence" value="ECO:0007669"/>
    <property type="project" value="UniProtKB-EC"/>
</dbReference>
<dbReference type="InterPro" id="IPR001264">
    <property type="entry name" value="Glyco_trans_51"/>
</dbReference>
<dbReference type="Gene3D" id="1.10.3810.10">
    <property type="entry name" value="Biosynthetic peptidoglycan transglycosylase-like"/>
    <property type="match status" value="1"/>
</dbReference>
<evidence type="ECO:0000256" key="9">
    <source>
        <dbReference type="ARBA" id="ARBA00023268"/>
    </source>
</evidence>
<evidence type="ECO:0000313" key="15">
    <source>
        <dbReference type="EMBL" id="KCZ93630.1"/>
    </source>
</evidence>
<keyword evidence="4" id="KW-0121">Carboxypeptidase</keyword>
<organism evidence="15 16">
    <name type="scientific">Hyphomonas hirschiana VP5</name>
    <dbReference type="NCBI Taxonomy" id="1280951"/>
    <lineage>
        <taxon>Bacteria</taxon>
        <taxon>Pseudomonadati</taxon>
        <taxon>Pseudomonadota</taxon>
        <taxon>Alphaproteobacteria</taxon>
        <taxon>Hyphomonadales</taxon>
        <taxon>Hyphomonadaceae</taxon>
        <taxon>Hyphomonas</taxon>
    </lineage>
</organism>
<dbReference type="GO" id="GO:0009252">
    <property type="term" value="P:peptidoglycan biosynthetic process"/>
    <property type="evidence" value="ECO:0007669"/>
    <property type="project" value="UniProtKB-UniPathway"/>
</dbReference>
<keyword evidence="6" id="KW-0328">Glycosyltransferase</keyword>
<dbReference type="UniPathway" id="UPA00219"/>
<dbReference type="GO" id="GO:0006508">
    <property type="term" value="P:proteolysis"/>
    <property type="evidence" value="ECO:0007669"/>
    <property type="project" value="UniProtKB-KW"/>
</dbReference>
<dbReference type="GO" id="GO:0030288">
    <property type="term" value="C:outer membrane-bounded periplasmic space"/>
    <property type="evidence" value="ECO:0007669"/>
    <property type="project" value="TreeGrafter"/>
</dbReference>
<keyword evidence="16" id="KW-1185">Reference proteome</keyword>
<keyword evidence="5" id="KW-0645">Protease</keyword>
<keyword evidence="7" id="KW-0808">Transferase</keyword>
<dbReference type="NCBIfam" id="TIGR02073">
    <property type="entry name" value="PBP_1c"/>
    <property type="match status" value="1"/>
</dbReference>
<dbReference type="SUPFAM" id="SSF56601">
    <property type="entry name" value="beta-lactamase/transpeptidase-like"/>
    <property type="match status" value="1"/>
</dbReference>
<dbReference type="InterPro" id="IPR001460">
    <property type="entry name" value="PCN-bd_Tpept"/>
</dbReference>
<evidence type="ECO:0000256" key="8">
    <source>
        <dbReference type="ARBA" id="ARBA00022801"/>
    </source>
</evidence>
<feature type="domain" description="Penicillin-binding C-terminal" evidence="14">
    <location>
        <begin position="598"/>
        <end position="680"/>
    </location>
</feature>
<dbReference type="Pfam" id="PF00912">
    <property type="entry name" value="Transgly"/>
    <property type="match status" value="1"/>
</dbReference>
<evidence type="ECO:0000256" key="10">
    <source>
        <dbReference type="ARBA" id="ARBA00044770"/>
    </source>
</evidence>
<evidence type="ECO:0000256" key="7">
    <source>
        <dbReference type="ARBA" id="ARBA00022679"/>
    </source>
</evidence>
<name>A0A059FSG9_9PROT</name>
<evidence type="ECO:0000256" key="1">
    <source>
        <dbReference type="ARBA" id="ARBA00004752"/>
    </source>
</evidence>
<keyword evidence="8" id="KW-0378">Hydrolase</keyword>
<evidence type="ECO:0000256" key="4">
    <source>
        <dbReference type="ARBA" id="ARBA00022645"/>
    </source>
</evidence>
<dbReference type="InterPro" id="IPR036950">
    <property type="entry name" value="PBP_transglycosylase"/>
</dbReference>
<evidence type="ECO:0000259" key="14">
    <source>
        <dbReference type="Pfam" id="PF06832"/>
    </source>
</evidence>
<dbReference type="Gene3D" id="3.40.710.10">
    <property type="entry name" value="DD-peptidase/beta-lactamase superfamily"/>
    <property type="match status" value="1"/>
</dbReference>
<evidence type="ECO:0000259" key="13">
    <source>
        <dbReference type="Pfam" id="PF00912"/>
    </source>
</evidence>
<protein>
    <recommendedName>
        <fullName evidence="10">peptidoglycan glycosyltransferase</fullName>
        <ecNumber evidence="10">2.4.99.28</ecNumber>
    </recommendedName>
</protein>
<evidence type="ECO:0000256" key="5">
    <source>
        <dbReference type="ARBA" id="ARBA00022670"/>
    </source>
</evidence>
<keyword evidence="9" id="KW-0511">Multifunctional enzyme</keyword>
<dbReference type="Pfam" id="PF06832">
    <property type="entry name" value="BiPBP_C"/>
    <property type="match status" value="1"/>
</dbReference>
<dbReference type="AlphaFoldDB" id="A0A059FSG9"/>
<evidence type="ECO:0000256" key="2">
    <source>
        <dbReference type="ARBA" id="ARBA00007090"/>
    </source>
</evidence>
<comment type="pathway">
    <text evidence="1">Cell wall biogenesis; peptidoglycan biosynthesis.</text>
</comment>
<dbReference type="PANTHER" id="PTHR32282:SF15">
    <property type="entry name" value="PENICILLIN-BINDING PROTEIN 1C"/>
    <property type="match status" value="1"/>
</dbReference>
<accession>A0A059FSG9</accession>
<evidence type="ECO:0000256" key="11">
    <source>
        <dbReference type="ARBA" id="ARBA00049902"/>
    </source>
</evidence>
<evidence type="ECO:0000313" key="16">
    <source>
        <dbReference type="Proteomes" id="UP000025061"/>
    </source>
</evidence>
<dbReference type="Proteomes" id="UP000025061">
    <property type="component" value="Unassembled WGS sequence"/>
</dbReference>
<dbReference type="SUPFAM" id="SSF53955">
    <property type="entry name" value="Lysozyme-like"/>
    <property type="match status" value="1"/>
</dbReference>
<dbReference type="PANTHER" id="PTHR32282">
    <property type="entry name" value="BINDING PROTEIN TRANSPEPTIDASE, PUTATIVE-RELATED"/>
    <property type="match status" value="1"/>
</dbReference>
<comment type="similarity">
    <text evidence="2">In the C-terminal section; belongs to the transpeptidase family.</text>
</comment>
<feature type="domain" description="Penicillin-binding protein transpeptidase" evidence="12">
    <location>
        <begin position="298"/>
        <end position="541"/>
    </location>
</feature>
<comment type="catalytic activity">
    <reaction evidence="11">
        <text>[GlcNAc-(1-&gt;4)-Mur2Ac(oyl-L-Ala-gamma-D-Glu-L-Lys-D-Ala-D-Ala)](n)-di-trans,octa-cis-undecaprenyl diphosphate + beta-D-GlcNAc-(1-&gt;4)-Mur2Ac(oyl-L-Ala-gamma-D-Glu-L-Lys-D-Ala-D-Ala)-di-trans,octa-cis-undecaprenyl diphosphate = [GlcNAc-(1-&gt;4)-Mur2Ac(oyl-L-Ala-gamma-D-Glu-L-Lys-D-Ala-D-Ala)](n+1)-di-trans,octa-cis-undecaprenyl diphosphate + di-trans,octa-cis-undecaprenyl diphosphate + H(+)</text>
        <dbReference type="Rhea" id="RHEA:23708"/>
        <dbReference type="Rhea" id="RHEA-COMP:9602"/>
        <dbReference type="Rhea" id="RHEA-COMP:9603"/>
        <dbReference type="ChEBI" id="CHEBI:15378"/>
        <dbReference type="ChEBI" id="CHEBI:58405"/>
        <dbReference type="ChEBI" id="CHEBI:60033"/>
        <dbReference type="ChEBI" id="CHEBI:78435"/>
        <dbReference type="EC" id="2.4.99.28"/>
    </reaction>
</comment>
<dbReference type="Pfam" id="PF00905">
    <property type="entry name" value="Transpeptidase"/>
    <property type="match status" value="1"/>
</dbReference>
<dbReference type="InterPro" id="IPR023346">
    <property type="entry name" value="Lysozyme-like_dom_sf"/>
</dbReference>
<sequence>MGQSVPKRLLAGLAALIAAVLLIDVIFPPPLERAGGVSVLVTDRAGKPLRAFPTPDGRWRFGVDLEEIDPEFVDALVRVEDKRFWDHHGTDWLGLTRAAFDSLLAGEIVSGGSTLTMQTARMLEPRPRNPGSKLIEIWRANQLERRLSKREIIELYLSLTPYGGNLEGVRAASWSYFGHEADRLSTDEIALLIALPQSPEVRRPDRRPEFAARSRDWVAEKLARYGVFSENDVLEVAATSVPARRLDFPDRAWHGADAVLASGPREDVRSTLDAALQAELERIALTRAELEGTDVQVSVIVVHVPTRAVRALVGSASRQRAGGWLDLTDRPRSPGSTLKPFIYGLAFDDGTASPDTRIQDLPSQFAGYQPENFDRMFHGDVRVSDALQHSLNVPAVLMLDRIGAERFSAQLAIAGARPRVSGATGQSAGLAIALGGAGLTGRELAVLYSALGDGGVAKPLVWRAEEEAASAADPGHRLMGEASAGEILRILQGSPSPAGRMPGQLTRDAPQIAFKTGTSYGYRDAWAAAVSGQHVIVVWVGRADGAPRTGVTGRDIALPILFEMADRAAHHLRDDGDSELRLSAAPLTPAKGALRAFSTDRPPEILFPPQGAELWAGTVDGRAPRPFVLAGRGAGALNWFIDGDPASLDDAGAPVWRPDRPGFYLVMAVDDAGRSSRVRVRVLTEDPA</sequence>
<dbReference type="InterPro" id="IPR009647">
    <property type="entry name" value="PBP_C"/>
</dbReference>
<dbReference type="EMBL" id="ARYI01000007">
    <property type="protein sequence ID" value="KCZ93630.1"/>
    <property type="molecule type" value="Genomic_DNA"/>
</dbReference>
<comment type="similarity">
    <text evidence="3">In the N-terminal section; belongs to the glycosyltransferase 51 family.</text>
</comment>
<feature type="domain" description="Glycosyl transferase family 51" evidence="13">
    <location>
        <begin position="49"/>
        <end position="222"/>
    </location>
</feature>
<dbReference type="EC" id="2.4.99.28" evidence="10"/>
<evidence type="ECO:0000256" key="3">
    <source>
        <dbReference type="ARBA" id="ARBA00007739"/>
    </source>
</evidence>
<dbReference type="GO" id="GO:0004180">
    <property type="term" value="F:carboxypeptidase activity"/>
    <property type="evidence" value="ECO:0007669"/>
    <property type="project" value="UniProtKB-KW"/>
</dbReference>
<dbReference type="InterPro" id="IPR050396">
    <property type="entry name" value="Glycosyltr_51/Transpeptidase"/>
</dbReference>
<evidence type="ECO:0000259" key="12">
    <source>
        <dbReference type="Pfam" id="PF00905"/>
    </source>
</evidence>
<dbReference type="InterPro" id="IPR011815">
    <property type="entry name" value="PBP_1c"/>
</dbReference>
<comment type="caution">
    <text evidence="15">The sequence shown here is derived from an EMBL/GenBank/DDBJ whole genome shotgun (WGS) entry which is preliminary data.</text>
</comment>
<evidence type="ECO:0000256" key="6">
    <source>
        <dbReference type="ARBA" id="ARBA00022676"/>
    </source>
</evidence>